<proteinExistence type="predicted"/>
<name>A0A4Q1AY34_9BACT</name>
<dbReference type="Proteomes" id="UP000289718">
    <property type="component" value="Unassembled WGS sequence"/>
</dbReference>
<dbReference type="InterPro" id="IPR000073">
    <property type="entry name" value="AB_hydrolase_1"/>
</dbReference>
<evidence type="ECO:0000259" key="1">
    <source>
        <dbReference type="Pfam" id="PF00561"/>
    </source>
</evidence>
<dbReference type="GO" id="GO:0016787">
    <property type="term" value="F:hydrolase activity"/>
    <property type="evidence" value="ECO:0007669"/>
    <property type="project" value="UniProtKB-KW"/>
</dbReference>
<reference evidence="2 3" key="1">
    <citation type="submission" date="2017-09" db="EMBL/GenBank/DDBJ databases">
        <title>Genomics of the genus Arcobacter.</title>
        <authorList>
            <person name="Perez-Cataluna A."/>
            <person name="Figueras M.J."/>
            <person name="Salas-Masso N."/>
        </authorList>
    </citation>
    <scope>NUCLEOTIDE SEQUENCE [LARGE SCALE GENOMIC DNA]</scope>
    <source>
        <strain evidence="2 3">F156-34</strain>
    </source>
</reference>
<dbReference type="AlphaFoldDB" id="A0A4Q1AY34"/>
<comment type="caution">
    <text evidence="2">The sequence shown here is derived from an EMBL/GenBank/DDBJ whole genome shotgun (WGS) entry which is preliminary data.</text>
</comment>
<evidence type="ECO:0000313" key="3">
    <source>
        <dbReference type="Proteomes" id="UP000289718"/>
    </source>
</evidence>
<dbReference type="Gene3D" id="3.40.50.1820">
    <property type="entry name" value="alpha/beta hydrolase"/>
    <property type="match status" value="1"/>
</dbReference>
<protein>
    <submittedName>
        <fullName evidence="2">Alpha/beta hydrolase</fullName>
    </submittedName>
</protein>
<accession>A0A4Q1AY34</accession>
<dbReference type="SUPFAM" id="SSF53474">
    <property type="entry name" value="alpha/beta-Hydrolases"/>
    <property type="match status" value="1"/>
</dbReference>
<dbReference type="InterPro" id="IPR029058">
    <property type="entry name" value="AB_hydrolase_fold"/>
</dbReference>
<gene>
    <name evidence="2" type="ORF">CP965_02095</name>
</gene>
<organism evidence="2 3">
    <name type="scientific">Halarcobacter mediterraneus</name>
    <dbReference type="NCBI Taxonomy" id="2023153"/>
    <lineage>
        <taxon>Bacteria</taxon>
        <taxon>Pseudomonadati</taxon>
        <taxon>Campylobacterota</taxon>
        <taxon>Epsilonproteobacteria</taxon>
        <taxon>Campylobacterales</taxon>
        <taxon>Arcobacteraceae</taxon>
        <taxon>Halarcobacter</taxon>
    </lineage>
</organism>
<sequence length="259" mass="28340">MLKKILSTAVLSTALLAANVTKEECESKDGSFIYAGNECIEYKAFEGEDNEVITVIVHGTWDLGTNTLGRYGPFAETMNMMTDLTTIAVSLPGYSNSSTNKLKPLASKEVKNLAATKEYVNFLGELISSLKEKYEAQSINFIGHSAGAMMGATLSGVKPDLLQNVVLVGGRYDIHEISDNKNLISMIDVLDKVNKNTKYLFIYGTKDEISKPEVTKNFFKVVEKKGLNAKLVEVKGAGHIDLDMTDTATSATIELFEEE</sequence>
<dbReference type="RefSeq" id="WP_129060374.1">
    <property type="nucleotide sequence ID" value="NZ_NXIE01000001.1"/>
</dbReference>
<keyword evidence="3" id="KW-1185">Reference proteome</keyword>
<dbReference type="EMBL" id="NXIE01000001">
    <property type="protein sequence ID" value="RXK14263.1"/>
    <property type="molecule type" value="Genomic_DNA"/>
</dbReference>
<feature type="domain" description="AB hydrolase-1" evidence="1">
    <location>
        <begin position="85"/>
        <end position="174"/>
    </location>
</feature>
<dbReference type="Pfam" id="PF00561">
    <property type="entry name" value="Abhydrolase_1"/>
    <property type="match status" value="1"/>
</dbReference>
<keyword evidence="2" id="KW-0378">Hydrolase</keyword>
<evidence type="ECO:0000313" key="2">
    <source>
        <dbReference type="EMBL" id="RXK14263.1"/>
    </source>
</evidence>
<dbReference type="OrthoDB" id="5346343at2"/>